<accession>A0ABW3ZBU7</accession>
<protein>
    <submittedName>
        <fullName evidence="6">GntR family transcriptional regulator</fullName>
    </submittedName>
</protein>
<dbReference type="Pfam" id="PF00392">
    <property type="entry name" value="GntR"/>
    <property type="match status" value="1"/>
</dbReference>
<evidence type="ECO:0000259" key="5">
    <source>
        <dbReference type="PROSITE" id="PS50949"/>
    </source>
</evidence>
<organism evidence="6 7">
    <name type="scientific">Methylopila musalis</name>
    <dbReference type="NCBI Taxonomy" id="1134781"/>
    <lineage>
        <taxon>Bacteria</taxon>
        <taxon>Pseudomonadati</taxon>
        <taxon>Pseudomonadota</taxon>
        <taxon>Alphaproteobacteria</taxon>
        <taxon>Hyphomicrobiales</taxon>
        <taxon>Methylopilaceae</taxon>
        <taxon>Methylopila</taxon>
    </lineage>
</organism>
<name>A0ABW3ZBU7_9HYPH</name>
<keyword evidence="4" id="KW-0804">Transcription</keyword>
<dbReference type="PANTHER" id="PTHR46577">
    <property type="entry name" value="HTH-TYPE TRANSCRIPTIONAL REGULATORY PROTEIN GABR"/>
    <property type="match status" value="1"/>
</dbReference>
<evidence type="ECO:0000256" key="3">
    <source>
        <dbReference type="ARBA" id="ARBA00023125"/>
    </source>
</evidence>
<sequence length="141" mass="14654">MRSSSPWPPTLTTEGGPLYQQIVAALDAATRDGSLRAGDRLPPQLPLAEALGVDLTTVTRAYAEARRRGLIDAVTGRGSFIAPRPEPAGPALDLSMNIPPAPRGVRLSETIARGVAEIAARASMDALMSYHPGAGASADRA</sequence>
<evidence type="ECO:0000256" key="2">
    <source>
        <dbReference type="ARBA" id="ARBA00023015"/>
    </source>
</evidence>
<evidence type="ECO:0000256" key="1">
    <source>
        <dbReference type="ARBA" id="ARBA00022898"/>
    </source>
</evidence>
<comment type="caution">
    <text evidence="6">The sequence shown here is derived from an EMBL/GenBank/DDBJ whole genome shotgun (WGS) entry which is preliminary data.</text>
</comment>
<evidence type="ECO:0000313" key="6">
    <source>
        <dbReference type="EMBL" id="MFD1333719.1"/>
    </source>
</evidence>
<reference evidence="7" key="1">
    <citation type="journal article" date="2019" name="Int. J. Syst. Evol. Microbiol.">
        <title>The Global Catalogue of Microorganisms (GCM) 10K type strain sequencing project: providing services to taxonomists for standard genome sequencing and annotation.</title>
        <authorList>
            <consortium name="The Broad Institute Genomics Platform"/>
            <consortium name="The Broad Institute Genome Sequencing Center for Infectious Disease"/>
            <person name="Wu L."/>
            <person name="Ma J."/>
        </authorList>
    </citation>
    <scope>NUCLEOTIDE SEQUENCE [LARGE SCALE GENOMIC DNA]</scope>
    <source>
        <strain evidence="7">CCUG 61696</strain>
    </source>
</reference>
<dbReference type="SMART" id="SM00345">
    <property type="entry name" value="HTH_GNTR"/>
    <property type="match status" value="1"/>
</dbReference>
<dbReference type="InterPro" id="IPR036388">
    <property type="entry name" value="WH-like_DNA-bd_sf"/>
</dbReference>
<keyword evidence="2" id="KW-0805">Transcription regulation</keyword>
<dbReference type="Gene3D" id="1.10.10.10">
    <property type="entry name" value="Winged helix-like DNA-binding domain superfamily/Winged helix DNA-binding domain"/>
    <property type="match status" value="1"/>
</dbReference>
<evidence type="ECO:0000313" key="7">
    <source>
        <dbReference type="Proteomes" id="UP001597171"/>
    </source>
</evidence>
<keyword evidence="1" id="KW-0663">Pyridoxal phosphate</keyword>
<dbReference type="RefSeq" id="WP_378777516.1">
    <property type="nucleotide sequence ID" value="NZ_JBHTMX010000311.1"/>
</dbReference>
<keyword evidence="7" id="KW-1185">Reference proteome</keyword>
<dbReference type="SUPFAM" id="SSF46785">
    <property type="entry name" value="Winged helix' DNA-binding domain"/>
    <property type="match status" value="1"/>
</dbReference>
<dbReference type="Proteomes" id="UP001597171">
    <property type="component" value="Unassembled WGS sequence"/>
</dbReference>
<dbReference type="PANTHER" id="PTHR46577:SF1">
    <property type="entry name" value="HTH-TYPE TRANSCRIPTIONAL REGULATORY PROTEIN GABR"/>
    <property type="match status" value="1"/>
</dbReference>
<gene>
    <name evidence="6" type="ORF">ACFQ4O_17075</name>
</gene>
<dbReference type="PROSITE" id="PS50949">
    <property type="entry name" value="HTH_GNTR"/>
    <property type="match status" value="1"/>
</dbReference>
<dbReference type="EMBL" id="JBHTMX010000311">
    <property type="protein sequence ID" value="MFD1333719.1"/>
    <property type="molecule type" value="Genomic_DNA"/>
</dbReference>
<dbReference type="InterPro" id="IPR051446">
    <property type="entry name" value="HTH_trans_reg/aminotransferase"/>
</dbReference>
<proteinExistence type="predicted"/>
<feature type="domain" description="HTH gntR-type" evidence="5">
    <location>
        <begin position="16"/>
        <end position="84"/>
    </location>
</feature>
<keyword evidence="3" id="KW-0238">DNA-binding</keyword>
<dbReference type="CDD" id="cd07377">
    <property type="entry name" value="WHTH_GntR"/>
    <property type="match status" value="1"/>
</dbReference>
<dbReference type="InterPro" id="IPR036390">
    <property type="entry name" value="WH_DNA-bd_sf"/>
</dbReference>
<evidence type="ECO:0000256" key="4">
    <source>
        <dbReference type="ARBA" id="ARBA00023163"/>
    </source>
</evidence>
<dbReference type="InterPro" id="IPR000524">
    <property type="entry name" value="Tscrpt_reg_HTH_GntR"/>
</dbReference>
<feature type="non-terminal residue" evidence="6">
    <location>
        <position position="141"/>
    </location>
</feature>